<dbReference type="GO" id="GO:0005886">
    <property type="term" value="C:plasma membrane"/>
    <property type="evidence" value="ECO:0007669"/>
    <property type="project" value="TreeGrafter"/>
</dbReference>
<evidence type="ECO:0000256" key="2">
    <source>
        <dbReference type="ARBA" id="ARBA00013855"/>
    </source>
</evidence>
<dbReference type="PANTHER" id="PTHR34138:SF1">
    <property type="entry name" value="CELL SHAPE-DETERMINING PROTEIN MREC"/>
    <property type="match status" value="1"/>
</dbReference>
<dbReference type="Gene3D" id="2.40.10.340">
    <property type="entry name" value="Rod shape-determining protein MreC, domain 1"/>
    <property type="match status" value="1"/>
</dbReference>
<evidence type="ECO:0000256" key="6">
    <source>
        <dbReference type="SAM" id="Coils"/>
    </source>
</evidence>
<dbReference type="InterPro" id="IPR042175">
    <property type="entry name" value="Cell/Rod_MreC_2"/>
</dbReference>
<keyword evidence="9" id="KW-1185">Reference proteome</keyword>
<keyword evidence="6" id="KW-0175">Coiled coil</keyword>
<evidence type="ECO:0000256" key="1">
    <source>
        <dbReference type="ARBA" id="ARBA00009369"/>
    </source>
</evidence>
<feature type="domain" description="Rod shape-determining protein MreC beta-barrel core" evidence="7">
    <location>
        <begin position="122"/>
        <end position="264"/>
    </location>
</feature>
<dbReference type="InterPro" id="IPR007221">
    <property type="entry name" value="MreC"/>
</dbReference>
<name>A0A9W6LNP6_9FUSO</name>
<protein>
    <recommendedName>
        <fullName evidence="2 5">Cell shape-determining protein MreC</fullName>
    </recommendedName>
    <alternativeName>
        <fullName evidence="4 5">Cell shape protein MreC</fullName>
    </alternativeName>
</protein>
<gene>
    <name evidence="8" type="ORF">PM10SUCC1_16640</name>
</gene>
<evidence type="ECO:0000256" key="3">
    <source>
        <dbReference type="ARBA" id="ARBA00022960"/>
    </source>
</evidence>
<dbReference type="EMBL" id="BSDY01000006">
    <property type="protein sequence ID" value="GLI56150.1"/>
    <property type="molecule type" value="Genomic_DNA"/>
</dbReference>
<feature type="coiled-coil region" evidence="6">
    <location>
        <begin position="66"/>
        <end position="113"/>
    </location>
</feature>
<sequence>MKFKKVGGPKKRLAHYLFFIILILLVFRGPLEGIKKGAERLFFPVKSIIYTKTNDIKEGIKNIKNYKIAMNENKNLRVEVAKLEILRNRNKHLEDENARLRKLLEMRKRIKRSFKVAKVNFRDSITYHENIYIDLGRNQGIVENMVVLSDKNLIGRVREVHDNDSMVELLTKNDIYTSVLSEQHEVLGVLKGNNSEILTLDNVSVDKKLEVGEKLYTSGISDIYPKGLYIGEITEIQESEDQLFKEVTVKQDFNIFDLNEIIIMEEE</sequence>
<dbReference type="Gene3D" id="2.40.10.350">
    <property type="entry name" value="Rod shape-determining protein MreC, domain 2"/>
    <property type="match status" value="1"/>
</dbReference>
<evidence type="ECO:0000313" key="8">
    <source>
        <dbReference type="EMBL" id="GLI56150.1"/>
    </source>
</evidence>
<dbReference type="InterPro" id="IPR055342">
    <property type="entry name" value="MreC_beta-barrel_core"/>
</dbReference>
<dbReference type="InterPro" id="IPR042177">
    <property type="entry name" value="Cell/Rod_1"/>
</dbReference>
<organism evidence="8 9">
    <name type="scientific">Propionigenium maris DSM 9537</name>
    <dbReference type="NCBI Taxonomy" id="1123000"/>
    <lineage>
        <taxon>Bacteria</taxon>
        <taxon>Fusobacteriati</taxon>
        <taxon>Fusobacteriota</taxon>
        <taxon>Fusobacteriia</taxon>
        <taxon>Fusobacteriales</taxon>
        <taxon>Fusobacteriaceae</taxon>
        <taxon>Propionigenium</taxon>
    </lineage>
</organism>
<accession>A0A9W6LNP6</accession>
<dbReference type="PIRSF" id="PIRSF038471">
    <property type="entry name" value="MreC"/>
    <property type="match status" value="1"/>
</dbReference>
<dbReference type="RefSeq" id="WP_281835088.1">
    <property type="nucleotide sequence ID" value="NZ_BSDY01000006.1"/>
</dbReference>
<evidence type="ECO:0000313" key="9">
    <source>
        <dbReference type="Proteomes" id="UP001144471"/>
    </source>
</evidence>
<dbReference type="NCBIfam" id="TIGR00219">
    <property type="entry name" value="mreC"/>
    <property type="match status" value="1"/>
</dbReference>
<dbReference type="Proteomes" id="UP001144471">
    <property type="component" value="Unassembled WGS sequence"/>
</dbReference>
<evidence type="ECO:0000259" key="7">
    <source>
        <dbReference type="Pfam" id="PF04085"/>
    </source>
</evidence>
<evidence type="ECO:0000256" key="4">
    <source>
        <dbReference type="ARBA" id="ARBA00032089"/>
    </source>
</evidence>
<comment type="caution">
    <text evidence="8">The sequence shown here is derived from an EMBL/GenBank/DDBJ whole genome shotgun (WGS) entry which is preliminary data.</text>
</comment>
<evidence type="ECO:0000256" key="5">
    <source>
        <dbReference type="PIRNR" id="PIRNR038471"/>
    </source>
</evidence>
<dbReference type="Pfam" id="PF04085">
    <property type="entry name" value="MreC"/>
    <property type="match status" value="1"/>
</dbReference>
<keyword evidence="3 5" id="KW-0133">Cell shape</keyword>
<comment type="similarity">
    <text evidence="1 5">Belongs to the MreC family.</text>
</comment>
<proteinExistence type="inferred from homology"/>
<dbReference type="GO" id="GO:0008360">
    <property type="term" value="P:regulation of cell shape"/>
    <property type="evidence" value="ECO:0007669"/>
    <property type="project" value="UniProtKB-KW"/>
</dbReference>
<reference evidence="8" key="1">
    <citation type="submission" date="2022-12" db="EMBL/GenBank/DDBJ databases">
        <title>Reference genome sequencing for broad-spectrum identification of bacterial and archaeal isolates by mass spectrometry.</title>
        <authorList>
            <person name="Sekiguchi Y."/>
            <person name="Tourlousse D.M."/>
        </authorList>
    </citation>
    <scope>NUCLEOTIDE SEQUENCE</scope>
    <source>
        <strain evidence="8">10succ1</strain>
    </source>
</reference>
<comment type="function">
    <text evidence="5">Involved in formation and maintenance of cell shape.</text>
</comment>
<dbReference type="PANTHER" id="PTHR34138">
    <property type="entry name" value="CELL SHAPE-DETERMINING PROTEIN MREC"/>
    <property type="match status" value="1"/>
</dbReference>
<dbReference type="AlphaFoldDB" id="A0A9W6LNP6"/>